<dbReference type="InterPro" id="IPR005802">
    <property type="entry name" value="ADC_synth_comp_1"/>
</dbReference>
<accession>A0A1F6C9S2</accession>
<dbReference type="GO" id="GO:0009396">
    <property type="term" value="P:folic acid-containing compound biosynthetic process"/>
    <property type="evidence" value="ECO:0007669"/>
    <property type="project" value="InterPro"/>
</dbReference>
<evidence type="ECO:0000256" key="3">
    <source>
        <dbReference type="SAM" id="MobiDB-lite"/>
    </source>
</evidence>
<dbReference type="GO" id="GO:0000162">
    <property type="term" value="P:L-tryptophan biosynthetic process"/>
    <property type="evidence" value="ECO:0007669"/>
    <property type="project" value="TreeGrafter"/>
</dbReference>
<dbReference type="PRINTS" id="PR00095">
    <property type="entry name" value="ANTSNTHASEI"/>
</dbReference>
<dbReference type="InterPro" id="IPR019999">
    <property type="entry name" value="Anth_synth_I-like"/>
</dbReference>
<dbReference type="InterPro" id="IPR006805">
    <property type="entry name" value="Anth_synth_I_N"/>
</dbReference>
<proteinExistence type="predicted"/>
<organism evidence="6 7">
    <name type="scientific">Handelsmanbacteria sp. (strain RIFCSPLOWO2_12_FULL_64_10)</name>
    <dbReference type="NCBI Taxonomy" id="1817868"/>
    <lineage>
        <taxon>Bacteria</taxon>
        <taxon>Candidatus Handelsmaniibacteriota</taxon>
    </lineage>
</organism>
<comment type="caution">
    <text evidence="6">The sequence shown here is derived from an EMBL/GenBank/DDBJ whole genome shotgun (WGS) entry which is preliminary data.</text>
</comment>
<dbReference type="SUPFAM" id="SSF56322">
    <property type="entry name" value="ADC synthase"/>
    <property type="match status" value="1"/>
</dbReference>
<feature type="domain" description="Chorismate-utilising enzyme C-terminal" evidence="4">
    <location>
        <begin position="191"/>
        <end position="445"/>
    </location>
</feature>
<sequence length="478" mass="52520">MFFCPTPWIEPQTLFRRLAREPYPFWLDSSLPSGRIGRFSFMGAAPFLVLRSREGRTELIRGGEVRRIDQDPLDALAEVLKAHRADAPSEGIPFCGGGVGYLGYDLGRLFERLAGRPPDDLGLPDLHVAFYGAAIAFDHEAGHVCVCGPSGDAVRNLRRQVEAIAEMTKETPEDASRVQGSIPLTSSFSRGEYTDAVRRVKDYIAAGDVYQVNLSQRFLARLPTDPLALYLRLRRRSPAPFSAYLDLGDAQILSSSPERFLRVYGRSRTVETRPIKGTRPRGETGEEDRRLAAELLRSEKDRAELVMIVDLERNDLGRVCRFGSVRVPALTVLEPYASVFHLVATVAGELAPGRGVADLLRATFPGGSITGAPKLRAMEIIDELEPVSRGPYTGSLGYFSFSGDADLNILIRTLIVRENRVCFHAGGGIVADSDPDAEYEETLHKARGMMQALGASTDDGRSRTAARRRRPRASADAG</sequence>
<dbReference type="PANTHER" id="PTHR11236">
    <property type="entry name" value="AMINOBENZOATE/ANTHRANILATE SYNTHASE"/>
    <property type="match status" value="1"/>
</dbReference>
<name>A0A1F6C9S2_HANXR</name>
<dbReference type="AlphaFoldDB" id="A0A1F6C9S2"/>
<evidence type="ECO:0000259" key="4">
    <source>
        <dbReference type="Pfam" id="PF00425"/>
    </source>
</evidence>
<dbReference type="Pfam" id="PF00425">
    <property type="entry name" value="Chorismate_bind"/>
    <property type="match status" value="1"/>
</dbReference>
<gene>
    <name evidence="6" type="ORF">A3F84_17185</name>
</gene>
<evidence type="ECO:0000259" key="5">
    <source>
        <dbReference type="Pfam" id="PF04715"/>
    </source>
</evidence>
<feature type="region of interest" description="Disordered" evidence="3">
    <location>
        <begin position="451"/>
        <end position="478"/>
    </location>
</feature>
<evidence type="ECO:0000313" key="7">
    <source>
        <dbReference type="Proteomes" id="UP000178606"/>
    </source>
</evidence>
<reference evidence="6 7" key="1">
    <citation type="journal article" date="2016" name="Nat. Commun.">
        <title>Thousands of microbial genomes shed light on interconnected biogeochemical processes in an aquifer system.</title>
        <authorList>
            <person name="Anantharaman K."/>
            <person name="Brown C.T."/>
            <person name="Hug L.A."/>
            <person name="Sharon I."/>
            <person name="Castelle C.J."/>
            <person name="Probst A.J."/>
            <person name="Thomas B.C."/>
            <person name="Singh A."/>
            <person name="Wilkins M.J."/>
            <person name="Karaoz U."/>
            <person name="Brodie E.L."/>
            <person name="Williams K.H."/>
            <person name="Hubbard S.S."/>
            <person name="Banfield J.F."/>
        </authorList>
    </citation>
    <scope>NUCLEOTIDE SEQUENCE [LARGE SCALE GENOMIC DNA]</scope>
    <source>
        <strain evidence="7">RIFCSPLOWO2_12_FULL_64_10</strain>
    </source>
</reference>
<dbReference type="NCBIfam" id="TIGR00553">
    <property type="entry name" value="pabB"/>
    <property type="match status" value="1"/>
</dbReference>
<dbReference type="Pfam" id="PF04715">
    <property type="entry name" value="Anth_synt_I_N"/>
    <property type="match status" value="1"/>
</dbReference>
<keyword evidence="2" id="KW-0808">Transferase</keyword>
<feature type="domain" description="Anthranilate synthase component I N-terminal" evidence="5">
    <location>
        <begin position="8"/>
        <end position="143"/>
    </location>
</feature>
<dbReference type="Proteomes" id="UP000178606">
    <property type="component" value="Unassembled WGS sequence"/>
</dbReference>
<dbReference type="GO" id="GO:0046820">
    <property type="term" value="F:4-amino-4-deoxychorismate synthase activity"/>
    <property type="evidence" value="ECO:0007669"/>
    <property type="project" value="UniProtKB-EC"/>
</dbReference>
<evidence type="ECO:0000256" key="2">
    <source>
        <dbReference type="ARBA" id="ARBA00022679"/>
    </source>
</evidence>
<dbReference type="EMBL" id="MFKF01000360">
    <property type="protein sequence ID" value="OGG45886.1"/>
    <property type="molecule type" value="Genomic_DNA"/>
</dbReference>
<evidence type="ECO:0000313" key="6">
    <source>
        <dbReference type="EMBL" id="OGG45886.1"/>
    </source>
</evidence>
<dbReference type="PANTHER" id="PTHR11236:SF50">
    <property type="entry name" value="AMINODEOXYCHORISMATE SYNTHASE COMPONENT 1"/>
    <property type="match status" value="1"/>
</dbReference>
<dbReference type="InterPro" id="IPR005801">
    <property type="entry name" value="ADC_synthase"/>
</dbReference>
<dbReference type="InterPro" id="IPR015890">
    <property type="entry name" value="Chorismate_C"/>
</dbReference>
<protein>
    <recommendedName>
        <fullName evidence="1">aminodeoxychorismate synthase</fullName>
        <ecNumber evidence="1">2.6.1.85</ecNumber>
    </recommendedName>
</protein>
<dbReference type="EC" id="2.6.1.85" evidence="1"/>
<dbReference type="Gene3D" id="3.60.120.10">
    <property type="entry name" value="Anthranilate synthase"/>
    <property type="match status" value="1"/>
</dbReference>
<evidence type="ECO:0000256" key="1">
    <source>
        <dbReference type="ARBA" id="ARBA00013139"/>
    </source>
</evidence>